<keyword evidence="2" id="KW-1185">Reference proteome</keyword>
<accession>A0A238C221</accession>
<dbReference type="AlphaFoldDB" id="A0A238C221"/>
<proteinExistence type="predicted"/>
<organism evidence="1 2">
    <name type="scientific">Onchocerca flexuosa</name>
    <dbReference type="NCBI Taxonomy" id="387005"/>
    <lineage>
        <taxon>Eukaryota</taxon>
        <taxon>Metazoa</taxon>
        <taxon>Ecdysozoa</taxon>
        <taxon>Nematoda</taxon>
        <taxon>Chromadorea</taxon>
        <taxon>Rhabditida</taxon>
        <taxon>Spirurina</taxon>
        <taxon>Spiruromorpha</taxon>
        <taxon>Filarioidea</taxon>
        <taxon>Onchocercidae</taxon>
        <taxon>Onchocerca</taxon>
    </lineage>
</organism>
<sequence>MIVILKNSSYFRIVRILKKNDRILVMKISEKLCIFCARSRFSLKETFGRIQKILNWSLFQMTEYILQL</sequence>
<gene>
    <name evidence="1" type="ORF">X798_01580</name>
</gene>
<protein>
    <submittedName>
        <fullName evidence="1">Uncharacterized protein</fullName>
    </submittedName>
</protein>
<evidence type="ECO:0000313" key="2">
    <source>
        <dbReference type="Proteomes" id="UP000242913"/>
    </source>
</evidence>
<name>A0A238C221_9BILA</name>
<reference evidence="1 2" key="1">
    <citation type="submission" date="2015-12" db="EMBL/GenBank/DDBJ databases">
        <title>Draft genome of the nematode, Onchocerca flexuosa.</title>
        <authorList>
            <person name="Mitreva M."/>
        </authorList>
    </citation>
    <scope>NUCLEOTIDE SEQUENCE [LARGE SCALE GENOMIC DNA]</scope>
    <source>
        <strain evidence="1">Red Deer</strain>
    </source>
</reference>
<evidence type="ECO:0000313" key="1">
    <source>
        <dbReference type="EMBL" id="OZC11165.1"/>
    </source>
</evidence>
<dbReference type="Proteomes" id="UP000242913">
    <property type="component" value="Unassembled WGS sequence"/>
</dbReference>
<dbReference type="EMBL" id="KZ269981">
    <property type="protein sequence ID" value="OZC11165.1"/>
    <property type="molecule type" value="Genomic_DNA"/>
</dbReference>